<dbReference type="Proteomes" id="UP001280121">
    <property type="component" value="Unassembled WGS sequence"/>
</dbReference>
<dbReference type="EMBL" id="JANJYI010000009">
    <property type="protein sequence ID" value="KAK2635187.1"/>
    <property type="molecule type" value="Genomic_DNA"/>
</dbReference>
<dbReference type="Pfam" id="PF13952">
    <property type="entry name" value="DUF4216"/>
    <property type="match status" value="1"/>
</dbReference>
<keyword evidence="3" id="KW-1185">Reference proteome</keyword>
<reference evidence="2" key="1">
    <citation type="journal article" date="2023" name="Plant J.">
        <title>Genome sequences and population genomics provide insights into the demographic history, inbreeding, and mutation load of two 'living fossil' tree species of Dipteronia.</title>
        <authorList>
            <person name="Feng Y."/>
            <person name="Comes H.P."/>
            <person name="Chen J."/>
            <person name="Zhu S."/>
            <person name="Lu R."/>
            <person name="Zhang X."/>
            <person name="Li P."/>
            <person name="Qiu J."/>
            <person name="Olsen K.M."/>
            <person name="Qiu Y."/>
        </authorList>
    </citation>
    <scope>NUCLEOTIDE SEQUENCE</scope>
    <source>
        <strain evidence="2">KIB01</strain>
    </source>
</reference>
<evidence type="ECO:0000259" key="1">
    <source>
        <dbReference type="Pfam" id="PF13952"/>
    </source>
</evidence>
<comment type="caution">
    <text evidence="2">The sequence shown here is derived from an EMBL/GenBank/DDBJ whole genome shotgun (WGS) entry which is preliminary data.</text>
</comment>
<sequence>MQLGENETKNFVIQLIHLLGKWLIRSSLILHQKQEIFDWPFQLMVFDGKTEDDLPPKPLKGTYIFEQVGRICNSWGKKKINGKRKAHVIAPHAYWKKKSIFFDLEYWKDLHIRHILDVMHIEKNVCESVYGTLLNIPGKTKDGVNSRLDLKAIGLRKELVLDMDKSHIYLPPACYTLSRAEKTMFCNTLANLKVSYGYCSNFKNLINLEELKLQGFKSHDCHALIQQLLPLAIRSILPNHVRYAITRFCLFFNSLCSKVASEIENQENVSSTLKWVAHGPCPNVVQYHGYNINNCRFHTFDRDSDRVTQNSGVIVVASTMQVVSAKDNNPPFGEMSFYGVIKEIWELNYYMFTSLLFKCDWVDNKGGLRIDELGHTLVDLKRIGHKVDSFILASQAKHVFYVPDQVDPRWSVVCSTPQKDYKFIEVNYEVVNIMEHDLIIKVLPDVDIFDSSSDDDINYVRQDCEESTIDGIPYGPGANALLKDLSKLTRKIIPLTFNDWRKVPKRITNDICEYAEHVLHYKDDILHLKNPPLGLEHIPKPDWENFVKIRLGPTFMGQPCKMSIGSLENIVAIGTIIEMKSLLFLVSVDVVINEDAMLPIPNEVEGLLYLKDAIGYHILWPKELIVDDSLNVVSD</sequence>
<name>A0AAD9TG47_9ROSI</name>
<protein>
    <recommendedName>
        <fullName evidence="1">DUF4216 domain-containing protein</fullName>
    </recommendedName>
</protein>
<dbReference type="AlphaFoldDB" id="A0AAD9TG47"/>
<feature type="domain" description="DUF4216" evidence="1">
    <location>
        <begin position="345"/>
        <end position="413"/>
    </location>
</feature>
<organism evidence="2 3">
    <name type="scientific">Dipteronia dyeriana</name>
    <dbReference type="NCBI Taxonomy" id="168575"/>
    <lineage>
        <taxon>Eukaryota</taxon>
        <taxon>Viridiplantae</taxon>
        <taxon>Streptophyta</taxon>
        <taxon>Embryophyta</taxon>
        <taxon>Tracheophyta</taxon>
        <taxon>Spermatophyta</taxon>
        <taxon>Magnoliopsida</taxon>
        <taxon>eudicotyledons</taxon>
        <taxon>Gunneridae</taxon>
        <taxon>Pentapetalae</taxon>
        <taxon>rosids</taxon>
        <taxon>malvids</taxon>
        <taxon>Sapindales</taxon>
        <taxon>Sapindaceae</taxon>
        <taxon>Hippocastanoideae</taxon>
        <taxon>Acereae</taxon>
        <taxon>Dipteronia</taxon>
    </lineage>
</organism>
<gene>
    <name evidence="2" type="ORF">Ddye_029979</name>
</gene>
<dbReference type="PANTHER" id="PTHR48258">
    <property type="entry name" value="DUF4218 DOMAIN-CONTAINING PROTEIN-RELATED"/>
    <property type="match status" value="1"/>
</dbReference>
<dbReference type="PANTHER" id="PTHR48258:SF3">
    <property type="entry name" value="FK506-BINDING PROTEIN 4-LIKE ISOFORM X1"/>
    <property type="match status" value="1"/>
</dbReference>
<accession>A0AAD9TG47</accession>
<evidence type="ECO:0000313" key="3">
    <source>
        <dbReference type="Proteomes" id="UP001280121"/>
    </source>
</evidence>
<proteinExistence type="predicted"/>
<dbReference type="InterPro" id="IPR025312">
    <property type="entry name" value="DUF4216"/>
</dbReference>
<evidence type="ECO:0000313" key="2">
    <source>
        <dbReference type="EMBL" id="KAK2635187.1"/>
    </source>
</evidence>